<name>X6MXV7_RETFI</name>
<reference evidence="1 2" key="1">
    <citation type="journal article" date="2013" name="Curr. Biol.">
        <title>The Genome of the Foraminiferan Reticulomyxa filosa.</title>
        <authorList>
            <person name="Glockner G."/>
            <person name="Hulsmann N."/>
            <person name="Schleicher M."/>
            <person name="Noegel A.A."/>
            <person name="Eichinger L."/>
            <person name="Gallinger C."/>
            <person name="Pawlowski J."/>
            <person name="Sierra R."/>
            <person name="Euteneuer U."/>
            <person name="Pillet L."/>
            <person name="Moustafa A."/>
            <person name="Platzer M."/>
            <person name="Groth M."/>
            <person name="Szafranski K."/>
            <person name="Schliwa M."/>
        </authorList>
    </citation>
    <scope>NUCLEOTIDE SEQUENCE [LARGE SCALE GENOMIC DNA]</scope>
</reference>
<sequence length="92" mass="10988">MAKGLIVKKTKKKERVVETMVTTFPKKQRIKTKTNKSKNRNKTNKDIFCIFSFQHSDKLKHTQKKRINKAFFLLYLNNPKKTKSMTSKKRQK</sequence>
<accession>X6MXV7</accession>
<gene>
    <name evidence="1" type="ORF">RFI_18579</name>
</gene>
<proteinExistence type="predicted"/>
<comment type="caution">
    <text evidence="1">The sequence shown here is derived from an EMBL/GenBank/DDBJ whole genome shotgun (WGS) entry which is preliminary data.</text>
</comment>
<dbReference type="AlphaFoldDB" id="X6MXV7"/>
<dbReference type="Proteomes" id="UP000023152">
    <property type="component" value="Unassembled WGS sequence"/>
</dbReference>
<protein>
    <submittedName>
        <fullName evidence="1">Uncharacterized protein</fullName>
    </submittedName>
</protein>
<evidence type="ECO:0000313" key="2">
    <source>
        <dbReference type="Proteomes" id="UP000023152"/>
    </source>
</evidence>
<keyword evidence="2" id="KW-1185">Reference proteome</keyword>
<evidence type="ECO:0000313" key="1">
    <source>
        <dbReference type="EMBL" id="ETO18676.1"/>
    </source>
</evidence>
<organism evidence="1 2">
    <name type="scientific">Reticulomyxa filosa</name>
    <dbReference type="NCBI Taxonomy" id="46433"/>
    <lineage>
        <taxon>Eukaryota</taxon>
        <taxon>Sar</taxon>
        <taxon>Rhizaria</taxon>
        <taxon>Retaria</taxon>
        <taxon>Foraminifera</taxon>
        <taxon>Monothalamids</taxon>
        <taxon>Reticulomyxidae</taxon>
        <taxon>Reticulomyxa</taxon>
    </lineage>
</organism>
<dbReference type="EMBL" id="ASPP01014550">
    <property type="protein sequence ID" value="ETO18676.1"/>
    <property type="molecule type" value="Genomic_DNA"/>
</dbReference>